<feature type="region of interest" description="Disordered" evidence="1">
    <location>
        <begin position="1"/>
        <end position="30"/>
    </location>
</feature>
<accession>A0ABY7M9G7</accession>
<dbReference type="Proteomes" id="UP001212803">
    <property type="component" value="Chromosome"/>
</dbReference>
<evidence type="ECO:0000256" key="1">
    <source>
        <dbReference type="SAM" id="MobiDB-lite"/>
    </source>
</evidence>
<name>A0ABY7M9G7_9CHLR</name>
<protein>
    <submittedName>
        <fullName evidence="2">Uncharacterized protein</fullName>
    </submittedName>
</protein>
<feature type="compositionally biased region" description="Basic and acidic residues" evidence="1">
    <location>
        <begin position="17"/>
        <end position="26"/>
    </location>
</feature>
<proteinExistence type="predicted"/>
<gene>
    <name evidence="2" type="ORF">O0235_06275</name>
</gene>
<dbReference type="EMBL" id="CP115149">
    <property type="protein sequence ID" value="WBL37169.1"/>
    <property type="molecule type" value="Genomic_DNA"/>
</dbReference>
<organism evidence="2 3">
    <name type="scientific">Tepidiforma flava</name>
    <dbReference type="NCBI Taxonomy" id="3004094"/>
    <lineage>
        <taxon>Bacteria</taxon>
        <taxon>Bacillati</taxon>
        <taxon>Chloroflexota</taxon>
        <taxon>Tepidiformia</taxon>
        <taxon>Tepidiformales</taxon>
        <taxon>Tepidiformaceae</taxon>
        <taxon>Tepidiforma</taxon>
    </lineage>
</organism>
<feature type="region of interest" description="Disordered" evidence="1">
    <location>
        <begin position="75"/>
        <end position="98"/>
    </location>
</feature>
<keyword evidence="3" id="KW-1185">Reference proteome</keyword>
<feature type="compositionally biased region" description="Acidic residues" evidence="1">
    <location>
        <begin position="89"/>
        <end position="98"/>
    </location>
</feature>
<feature type="region of interest" description="Disordered" evidence="1">
    <location>
        <begin position="141"/>
        <end position="167"/>
    </location>
</feature>
<evidence type="ECO:0000313" key="3">
    <source>
        <dbReference type="Proteomes" id="UP001212803"/>
    </source>
</evidence>
<feature type="compositionally biased region" description="Basic residues" evidence="1">
    <location>
        <begin position="143"/>
        <end position="161"/>
    </location>
</feature>
<reference evidence="2 3" key="1">
    <citation type="journal article" date="2023" name="ISME J.">
        <title>Thermophilic Dehalococcoidia with unusual traits shed light on an unexpected past.</title>
        <authorList>
            <person name="Palmer M."/>
            <person name="Covington J.K."/>
            <person name="Zhou E.M."/>
            <person name="Thomas S.C."/>
            <person name="Habib N."/>
            <person name="Seymour C.O."/>
            <person name="Lai D."/>
            <person name="Johnston J."/>
            <person name="Hashimi A."/>
            <person name="Jiao J.Y."/>
            <person name="Muok A.R."/>
            <person name="Liu L."/>
            <person name="Xian W.D."/>
            <person name="Zhi X.Y."/>
            <person name="Li M.M."/>
            <person name="Silva L.P."/>
            <person name="Bowen B.P."/>
            <person name="Louie K."/>
            <person name="Briegel A."/>
            <person name="Pett-Ridge J."/>
            <person name="Weber P.K."/>
            <person name="Tocheva E.I."/>
            <person name="Woyke T."/>
            <person name="Northen T.R."/>
            <person name="Mayali X."/>
            <person name="Li W.J."/>
            <person name="Hedlund B.P."/>
        </authorList>
    </citation>
    <scope>NUCLEOTIDE SEQUENCE [LARGE SCALE GENOMIC DNA]</scope>
    <source>
        <strain evidence="2 3">YIM 72310</strain>
    </source>
</reference>
<evidence type="ECO:0000313" key="2">
    <source>
        <dbReference type="EMBL" id="WBL37169.1"/>
    </source>
</evidence>
<sequence length="167" mass="17753">MSTAQMTMGAAAAARESSSRASERARRSVMSRATWNVPVMTSPSRTVRPFTSNAAAFAALEDEFDFEHRDVLAGPDAGERLGDAGPVFGDDEAGLADEPDELGRGVAGDLVAEAVHLREAALPVEAEHDVVRFFDEAAGGSGRVRRRVQGGGRGRRRRRGSLRQGCG</sequence>